<dbReference type="AlphaFoldDB" id="A0A402AA25"/>
<accession>A0A402AA25</accession>
<proteinExistence type="predicted"/>
<name>A0A402AA25_9CHLR</name>
<keyword evidence="2" id="KW-1185">Reference proteome</keyword>
<reference evidence="2" key="1">
    <citation type="submission" date="2018-12" db="EMBL/GenBank/DDBJ databases">
        <title>Tengunoibacter tsumagoiensis gen. nov., sp. nov., Dictyobacter kobayashii sp. nov., D. alpinus sp. nov., and D. joshuensis sp. nov. and description of Dictyobacteraceae fam. nov. within the order Ktedonobacterales isolated from Tengu-no-mugimeshi.</title>
        <authorList>
            <person name="Wang C.M."/>
            <person name="Zheng Y."/>
            <person name="Sakai Y."/>
            <person name="Toyoda A."/>
            <person name="Minakuchi Y."/>
            <person name="Abe K."/>
            <person name="Yokota A."/>
            <person name="Yabe S."/>
        </authorList>
    </citation>
    <scope>NUCLEOTIDE SEQUENCE [LARGE SCALE GENOMIC DNA]</scope>
    <source>
        <strain evidence="2">Uno3</strain>
    </source>
</reference>
<gene>
    <name evidence="1" type="ORF">KTT_58860</name>
</gene>
<sequence>MTLYLEIWPRLHYSTLRVAFILWCPRLPDKRYVSIRPGLKKANLLLTIGNKERLVTVITNLSQL</sequence>
<comment type="caution">
    <text evidence="1">The sequence shown here is derived from an EMBL/GenBank/DDBJ whole genome shotgun (WGS) entry which is preliminary data.</text>
</comment>
<protein>
    <submittedName>
        <fullName evidence="1">Uncharacterized protein</fullName>
    </submittedName>
</protein>
<dbReference type="EMBL" id="BIFR01000002">
    <property type="protein sequence ID" value="GCE16027.1"/>
    <property type="molecule type" value="Genomic_DNA"/>
</dbReference>
<dbReference type="Proteomes" id="UP000287352">
    <property type="component" value="Unassembled WGS sequence"/>
</dbReference>
<evidence type="ECO:0000313" key="1">
    <source>
        <dbReference type="EMBL" id="GCE16027.1"/>
    </source>
</evidence>
<organism evidence="1 2">
    <name type="scientific">Tengunoibacter tsumagoiensis</name>
    <dbReference type="NCBI Taxonomy" id="2014871"/>
    <lineage>
        <taxon>Bacteria</taxon>
        <taxon>Bacillati</taxon>
        <taxon>Chloroflexota</taxon>
        <taxon>Ktedonobacteria</taxon>
        <taxon>Ktedonobacterales</taxon>
        <taxon>Dictyobacteraceae</taxon>
        <taxon>Tengunoibacter</taxon>
    </lineage>
</organism>
<evidence type="ECO:0000313" key="2">
    <source>
        <dbReference type="Proteomes" id="UP000287352"/>
    </source>
</evidence>